<proteinExistence type="predicted"/>
<evidence type="ECO:0000313" key="1">
    <source>
        <dbReference type="EMBL" id="KAK3277904.1"/>
    </source>
</evidence>
<sequence length="112" mass="12170">MTVCLFLQFVASRASSYATVKSASGAIFTLHEMALVPPSEIPTKHPLAKGIREAAKRRIGLKLCNQKEPLDGDVLRAGIQLYVPDLSTVCILDLSAAAMISCMWSGFLRYKA</sequence>
<keyword evidence="2" id="KW-1185">Reference proteome</keyword>
<accession>A0AAE0GGP6</accession>
<dbReference type="AlphaFoldDB" id="A0AAE0GGP6"/>
<evidence type="ECO:0000313" key="2">
    <source>
        <dbReference type="Proteomes" id="UP001190700"/>
    </source>
</evidence>
<dbReference type="Proteomes" id="UP001190700">
    <property type="component" value="Unassembled WGS sequence"/>
</dbReference>
<protein>
    <submittedName>
        <fullName evidence="1">Uncharacterized protein</fullName>
    </submittedName>
</protein>
<name>A0AAE0GGP6_9CHLO</name>
<comment type="caution">
    <text evidence="1">The sequence shown here is derived from an EMBL/GenBank/DDBJ whole genome shotgun (WGS) entry which is preliminary data.</text>
</comment>
<gene>
    <name evidence="1" type="ORF">CYMTET_14121</name>
</gene>
<organism evidence="1 2">
    <name type="scientific">Cymbomonas tetramitiformis</name>
    <dbReference type="NCBI Taxonomy" id="36881"/>
    <lineage>
        <taxon>Eukaryota</taxon>
        <taxon>Viridiplantae</taxon>
        <taxon>Chlorophyta</taxon>
        <taxon>Pyramimonadophyceae</taxon>
        <taxon>Pyramimonadales</taxon>
        <taxon>Pyramimonadaceae</taxon>
        <taxon>Cymbomonas</taxon>
    </lineage>
</organism>
<dbReference type="EMBL" id="LGRX02005779">
    <property type="protein sequence ID" value="KAK3277904.1"/>
    <property type="molecule type" value="Genomic_DNA"/>
</dbReference>
<reference evidence="1 2" key="1">
    <citation type="journal article" date="2015" name="Genome Biol. Evol.">
        <title>Comparative Genomics of a Bacterivorous Green Alga Reveals Evolutionary Causalities and Consequences of Phago-Mixotrophic Mode of Nutrition.</title>
        <authorList>
            <person name="Burns J.A."/>
            <person name="Paasch A."/>
            <person name="Narechania A."/>
            <person name="Kim E."/>
        </authorList>
    </citation>
    <scope>NUCLEOTIDE SEQUENCE [LARGE SCALE GENOMIC DNA]</scope>
    <source>
        <strain evidence="1 2">PLY_AMNH</strain>
    </source>
</reference>